<sequence>VVSYQRVMTFIWQRKQPSGRVDYFLRQTAREGTKVRVTLNLYLGTADQLLERLQKMDRSVLDRCQLASFSFGLPAALLTADRELGFSRLVQEETGSSATSRALLAFLLGRAEEPLSKNAMGAW</sequence>
<gene>
    <name evidence="1" type="ORF">B2A_14751</name>
</gene>
<feature type="non-terminal residue" evidence="1">
    <location>
        <position position="1"/>
    </location>
</feature>
<protein>
    <submittedName>
        <fullName evidence="1">Transposase-like protein</fullName>
    </submittedName>
</protein>
<dbReference type="EMBL" id="AUZZ01010722">
    <property type="protein sequence ID" value="EQD28802.1"/>
    <property type="molecule type" value="Genomic_DNA"/>
</dbReference>
<proteinExistence type="predicted"/>
<name>T0YAF8_9ZZZZ</name>
<comment type="caution">
    <text evidence="1">The sequence shown here is derived from an EMBL/GenBank/DDBJ whole genome shotgun (WGS) entry which is preliminary data.</text>
</comment>
<evidence type="ECO:0000313" key="1">
    <source>
        <dbReference type="EMBL" id="EQD28802.1"/>
    </source>
</evidence>
<dbReference type="AlphaFoldDB" id="T0YAF8"/>
<accession>T0YAF8</accession>
<reference evidence="1" key="2">
    <citation type="journal article" date="2014" name="ISME J.">
        <title>Microbial stratification in low pH oxic and suboxic macroscopic growths along an acid mine drainage.</title>
        <authorList>
            <person name="Mendez-Garcia C."/>
            <person name="Mesa V."/>
            <person name="Sprenger R.R."/>
            <person name="Richter M."/>
            <person name="Diez M.S."/>
            <person name="Solano J."/>
            <person name="Bargiela R."/>
            <person name="Golyshina O.V."/>
            <person name="Manteca A."/>
            <person name="Ramos J.L."/>
            <person name="Gallego J.R."/>
            <person name="Llorente I."/>
            <person name="Martins Dos Santos V.A."/>
            <person name="Jensen O.N."/>
            <person name="Pelaez A.I."/>
            <person name="Sanchez J."/>
            <person name="Ferrer M."/>
        </authorList>
    </citation>
    <scope>NUCLEOTIDE SEQUENCE</scope>
</reference>
<organism evidence="1">
    <name type="scientific">mine drainage metagenome</name>
    <dbReference type="NCBI Taxonomy" id="410659"/>
    <lineage>
        <taxon>unclassified sequences</taxon>
        <taxon>metagenomes</taxon>
        <taxon>ecological metagenomes</taxon>
    </lineage>
</organism>
<reference evidence="1" key="1">
    <citation type="submission" date="2013-08" db="EMBL/GenBank/DDBJ databases">
        <authorList>
            <person name="Mendez C."/>
            <person name="Richter M."/>
            <person name="Ferrer M."/>
            <person name="Sanchez J."/>
        </authorList>
    </citation>
    <scope>NUCLEOTIDE SEQUENCE</scope>
</reference>